<dbReference type="Pfam" id="PF01476">
    <property type="entry name" value="LysM"/>
    <property type="match status" value="1"/>
</dbReference>
<organism evidence="3 4">
    <name type="scientific">Actinomadura rayongensis</name>
    <dbReference type="NCBI Taxonomy" id="1429076"/>
    <lineage>
        <taxon>Bacteria</taxon>
        <taxon>Bacillati</taxon>
        <taxon>Actinomycetota</taxon>
        <taxon>Actinomycetes</taxon>
        <taxon>Streptosporangiales</taxon>
        <taxon>Thermomonosporaceae</taxon>
        <taxon>Actinomadura</taxon>
    </lineage>
</organism>
<evidence type="ECO:0000259" key="2">
    <source>
        <dbReference type="PROSITE" id="PS51782"/>
    </source>
</evidence>
<dbReference type="OrthoDB" id="5084290at2"/>
<feature type="domain" description="LysM" evidence="2">
    <location>
        <begin position="131"/>
        <end position="180"/>
    </location>
</feature>
<reference evidence="3 4" key="1">
    <citation type="submission" date="2019-12" db="EMBL/GenBank/DDBJ databases">
        <title>Nocardia macrotermitis sp. nov. and Nocardia aurantia sp. nov., isolated from the gut of the fungus growing-termite Macrotermes natalensis.</title>
        <authorList>
            <person name="Christine B."/>
            <person name="Rene B."/>
        </authorList>
    </citation>
    <scope>NUCLEOTIDE SEQUENCE [LARGE SCALE GENOMIC DNA]</scope>
    <source>
        <strain evidence="3 4">DSM 102126</strain>
    </source>
</reference>
<evidence type="ECO:0000313" key="4">
    <source>
        <dbReference type="Proteomes" id="UP000431901"/>
    </source>
</evidence>
<dbReference type="RefSeq" id="WP_161104771.1">
    <property type="nucleotide sequence ID" value="NZ_JBHLYI010000018.1"/>
</dbReference>
<dbReference type="PROSITE" id="PS51782">
    <property type="entry name" value="LYSM"/>
    <property type="match status" value="1"/>
</dbReference>
<dbReference type="InterPro" id="IPR036779">
    <property type="entry name" value="LysM_dom_sf"/>
</dbReference>
<dbReference type="EMBL" id="WUTW01000004">
    <property type="protein sequence ID" value="MXQ66592.1"/>
    <property type="molecule type" value="Genomic_DNA"/>
</dbReference>
<keyword evidence="1" id="KW-0472">Membrane</keyword>
<name>A0A6I4WIX4_9ACTN</name>
<protein>
    <submittedName>
        <fullName evidence="3">LysM peptidoglycan-binding domain-containing protein</fullName>
    </submittedName>
</protein>
<proteinExistence type="predicted"/>
<sequence>MGDSLQQGQVAVCGGGLVAGHEERGAPADGARRGFPRRRGHLRLIIGGRGEPVADVPAPVASRVVRPAAGRVASRSEGRPGLRLTRRGRIVVGVLAAGVALAVLWPVAGALHAGTPPRPQPRPVRDAARTATVVVGERDTLWDIAVRVDPHGDPGATVRRIRDLNGMSGSIVQPGTRLRVPAR</sequence>
<feature type="transmembrane region" description="Helical" evidence="1">
    <location>
        <begin position="90"/>
        <end position="113"/>
    </location>
</feature>
<dbReference type="SUPFAM" id="SSF54106">
    <property type="entry name" value="LysM domain"/>
    <property type="match status" value="1"/>
</dbReference>
<dbReference type="Gene3D" id="3.10.350.10">
    <property type="entry name" value="LysM domain"/>
    <property type="match status" value="1"/>
</dbReference>
<gene>
    <name evidence="3" type="ORF">GQ466_21465</name>
</gene>
<keyword evidence="1" id="KW-1133">Transmembrane helix</keyword>
<keyword evidence="1" id="KW-0812">Transmembrane</keyword>
<dbReference type="Proteomes" id="UP000431901">
    <property type="component" value="Unassembled WGS sequence"/>
</dbReference>
<dbReference type="SMART" id="SM00257">
    <property type="entry name" value="LysM"/>
    <property type="match status" value="1"/>
</dbReference>
<keyword evidence="4" id="KW-1185">Reference proteome</keyword>
<evidence type="ECO:0000256" key="1">
    <source>
        <dbReference type="SAM" id="Phobius"/>
    </source>
</evidence>
<dbReference type="AlphaFoldDB" id="A0A6I4WIX4"/>
<accession>A0A6I4WIX4</accession>
<evidence type="ECO:0000313" key="3">
    <source>
        <dbReference type="EMBL" id="MXQ66592.1"/>
    </source>
</evidence>
<comment type="caution">
    <text evidence="3">The sequence shown here is derived from an EMBL/GenBank/DDBJ whole genome shotgun (WGS) entry which is preliminary data.</text>
</comment>
<dbReference type="CDD" id="cd00118">
    <property type="entry name" value="LysM"/>
    <property type="match status" value="1"/>
</dbReference>
<dbReference type="InterPro" id="IPR018392">
    <property type="entry name" value="LysM"/>
</dbReference>